<organism evidence="2 3">
    <name type="scientific">Pararge aegeria aegeria</name>
    <dbReference type="NCBI Taxonomy" id="348720"/>
    <lineage>
        <taxon>Eukaryota</taxon>
        <taxon>Metazoa</taxon>
        <taxon>Ecdysozoa</taxon>
        <taxon>Arthropoda</taxon>
        <taxon>Hexapoda</taxon>
        <taxon>Insecta</taxon>
        <taxon>Pterygota</taxon>
        <taxon>Neoptera</taxon>
        <taxon>Endopterygota</taxon>
        <taxon>Lepidoptera</taxon>
        <taxon>Glossata</taxon>
        <taxon>Ditrysia</taxon>
        <taxon>Papilionoidea</taxon>
        <taxon>Nymphalidae</taxon>
        <taxon>Satyrinae</taxon>
        <taxon>Satyrini</taxon>
        <taxon>Parargina</taxon>
        <taxon>Pararge</taxon>
    </lineage>
</organism>
<comment type="caution">
    <text evidence="2">The sequence shown here is derived from an EMBL/GenBank/DDBJ whole genome shotgun (WGS) entry which is preliminary data.</text>
</comment>
<proteinExistence type="predicted"/>
<evidence type="ECO:0000313" key="3">
    <source>
        <dbReference type="Proteomes" id="UP000838756"/>
    </source>
</evidence>
<name>A0A8S4S897_9NEOP</name>
<feature type="chain" id="PRO_5035719519" evidence="1">
    <location>
        <begin position="23"/>
        <end position="97"/>
    </location>
</feature>
<keyword evidence="1" id="KW-0732">Signal</keyword>
<reference evidence="2" key="1">
    <citation type="submission" date="2022-03" db="EMBL/GenBank/DDBJ databases">
        <authorList>
            <person name="Lindestad O."/>
        </authorList>
    </citation>
    <scope>NUCLEOTIDE SEQUENCE</scope>
</reference>
<keyword evidence="3" id="KW-1185">Reference proteome</keyword>
<sequence>MAPREICVILLVCLVQIYHCGASSVEEGLAKGSGADVARNIGDDGHKGLEAGGGGISGAGEKDWENGELVKPIKSETDSVVKKVSIVVKKFKTVGGW</sequence>
<dbReference type="EMBL" id="CAKXAJ010026147">
    <property type="protein sequence ID" value="CAH2258567.1"/>
    <property type="molecule type" value="Genomic_DNA"/>
</dbReference>
<evidence type="ECO:0000256" key="1">
    <source>
        <dbReference type="SAM" id="SignalP"/>
    </source>
</evidence>
<protein>
    <submittedName>
        <fullName evidence="2">Jg12379 protein</fullName>
    </submittedName>
</protein>
<accession>A0A8S4S897</accession>
<gene>
    <name evidence="2" type="primary">jg12379</name>
    <name evidence="2" type="ORF">PAEG_LOCUS23369</name>
</gene>
<feature type="signal peptide" evidence="1">
    <location>
        <begin position="1"/>
        <end position="22"/>
    </location>
</feature>
<dbReference type="AlphaFoldDB" id="A0A8S4S897"/>
<evidence type="ECO:0000313" key="2">
    <source>
        <dbReference type="EMBL" id="CAH2258567.1"/>
    </source>
</evidence>
<dbReference type="Proteomes" id="UP000838756">
    <property type="component" value="Unassembled WGS sequence"/>
</dbReference>